<evidence type="ECO:0000313" key="4">
    <source>
        <dbReference type="Proteomes" id="UP000031390"/>
    </source>
</evidence>
<proteinExistence type="predicted"/>
<dbReference type="NCBIfam" id="TIGR01635">
    <property type="entry name" value="tail_comp_S"/>
    <property type="match status" value="1"/>
</dbReference>
<feature type="region of interest" description="Disordered" evidence="1">
    <location>
        <begin position="47"/>
        <end position="72"/>
    </location>
</feature>
<evidence type="ECO:0000313" key="3">
    <source>
        <dbReference type="EMBL" id="UNV87384.1"/>
    </source>
</evidence>
<dbReference type="InterPro" id="IPR006522">
    <property type="entry name" value="Phage_virion_morphogenesis"/>
</dbReference>
<evidence type="ECO:0000313" key="2">
    <source>
        <dbReference type="EMBL" id="KIC12831.1"/>
    </source>
</evidence>
<dbReference type="Proteomes" id="UP000829504">
    <property type="component" value="Chromosome"/>
</dbReference>
<dbReference type="Pfam" id="PF05069">
    <property type="entry name" value="Phage_tail_S"/>
    <property type="match status" value="1"/>
</dbReference>
<gene>
    <name evidence="2" type="ORF">MCC93_03710</name>
    <name evidence="3" type="ORF">MON37_12245</name>
</gene>
<reference evidence="3 5" key="2">
    <citation type="submission" date="2022-03" db="EMBL/GenBank/DDBJ databases">
        <title>Genome sequencing of Morococcus cerebrosus.</title>
        <authorList>
            <person name="Baek M.-G."/>
            <person name="Yi H."/>
        </authorList>
    </citation>
    <scope>NUCLEOTIDE SEQUENCE [LARGE SCALE GENOMIC DNA]</scope>
    <source>
        <strain evidence="3 5">CIP 81.93</strain>
    </source>
</reference>
<name>A0A0C1H503_9NEIS</name>
<dbReference type="EMBL" id="JUFZ01000013">
    <property type="protein sequence ID" value="KIC12831.1"/>
    <property type="molecule type" value="Genomic_DNA"/>
</dbReference>
<keyword evidence="5" id="KW-1185">Reference proteome</keyword>
<dbReference type="EMBL" id="CP094242">
    <property type="protein sequence ID" value="UNV87384.1"/>
    <property type="molecule type" value="Genomic_DNA"/>
</dbReference>
<protein>
    <submittedName>
        <fullName evidence="2">Phage virion morphogeneis protein</fullName>
    </submittedName>
    <submittedName>
        <fullName evidence="3">Phage virion morphogenesis protein</fullName>
    </submittedName>
</protein>
<sequence>MLEIKLDAERLDHGLSTLLKNATDTRAMMRGIATELLSMTEENFESEGWGGQRWKQSRRAADEGGKTLQKSGQLAASLTTQVGSNYARIGSNKKYAAIHHLGGQAGRGHKTNLPARPYLPINGNGELQPDAERRILDIAIDALKKGL</sequence>
<organism evidence="2 4">
    <name type="scientific">Morococcus cerebrosus</name>
    <dbReference type="NCBI Taxonomy" id="1056807"/>
    <lineage>
        <taxon>Bacteria</taxon>
        <taxon>Pseudomonadati</taxon>
        <taxon>Pseudomonadota</taxon>
        <taxon>Betaproteobacteria</taxon>
        <taxon>Neisseriales</taxon>
        <taxon>Neisseriaceae</taxon>
        <taxon>Morococcus</taxon>
    </lineage>
</organism>
<dbReference type="RefSeq" id="WP_039405185.1">
    <property type="nucleotide sequence ID" value="NZ_CP094242.1"/>
</dbReference>
<dbReference type="Proteomes" id="UP000031390">
    <property type="component" value="Unassembled WGS sequence"/>
</dbReference>
<dbReference type="PATRIC" id="fig|1056807.3.peg.357"/>
<evidence type="ECO:0000256" key="1">
    <source>
        <dbReference type="SAM" id="MobiDB-lite"/>
    </source>
</evidence>
<reference evidence="2 4" key="1">
    <citation type="submission" date="2014-12" db="EMBL/GenBank/DDBJ databases">
        <title>Genome sequence of Morococcus cerebrosus.</title>
        <authorList>
            <person name="Shin S.-K."/>
            <person name="Yi H."/>
        </authorList>
    </citation>
    <scope>NUCLEOTIDE SEQUENCE [LARGE SCALE GENOMIC DNA]</scope>
    <source>
        <strain evidence="2 4">CIP 81.93</strain>
    </source>
</reference>
<accession>A0A0C1H503</accession>
<evidence type="ECO:0000313" key="5">
    <source>
        <dbReference type="Proteomes" id="UP000829504"/>
    </source>
</evidence>
<dbReference type="AlphaFoldDB" id="A0A0C1H503"/>